<comment type="subcellular location">
    <subcellularLocation>
        <location evidence="1">Cytoplasm</location>
    </subcellularLocation>
</comment>
<dbReference type="SMART" id="SM00255">
    <property type="entry name" value="TIR"/>
    <property type="match status" value="1"/>
</dbReference>
<dbReference type="Proteomes" id="UP000719412">
    <property type="component" value="Unassembled WGS sequence"/>
</dbReference>
<evidence type="ECO:0000256" key="2">
    <source>
        <dbReference type="ARBA" id="ARBA00022490"/>
    </source>
</evidence>
<evidence type="ECO:0000259" key="5">
    <source>
        <dbReference type="PROSITE" id="PS50017"/>
    </source>
</evidence>
<comment type="caution">
    <text evidence="7">The sequence shown here is derived from an EMBL/GenBank/DDBJ whole genome shotgun (WGS) entry which is preliminary data.</text>
</comment>
<name>A0A8J6LLT4_TENMO</name>
<feature type="compositionally biased region" description="Low complexity" evidence="4">
    <location>
        <begin position="631"/>
        <end position="652"/>
    </location>
</feature>
<dbReference type="GO" id="GO:0005886">
    <property type="term" value="C:plasma membrane"/>
    <property type="evidence" value="ECO:0007669"/>
    <property type="project" value="TreeGrafter"/>
</dbReference>
<dbReference type="GO" id="GO:0002755">
    <property type="term" value="P:MyD88-dependent toll-like receptor signaling pathway"/>
    <property type="evidence" value="ECO:0007669"/>
    <property type="project" value="InterPro"/>
</dbReference>
<dbReference type="GO" id="GO:0005737">
    <property type="term" value="C:cytoplasm"/>
    <property type="evidence" value="ECO:0007669"/>
    <property type="project" value="UniProtKB-SubCell"/>
</dbReference>
<dbReference type="InterPro" id="IPR035897">
    <property type="entry name" value="Toll_tir_struct_dom_sf"/>
</dbReference>
<dbReference type="GO" id="GO:0050830">
    <property type="term" value="P:defense response to Gram-positive bacterium"/>
    <property type="evidence" value="ECO:0007669"/>
    <property type="project" value="TreeGrafter"/>
</dbReference>
<dbReference type="Gene3D" id="3.40.50.10140">
    <property type="entry name" value="Toll/interleukin-1 receptor homology (TIR) domain"/>
    <property type="match status" value="1"/>
</dbReference>
<dbReference type="SUPFAM" id="SSF47986">
    <property type="entry name" value="DEATH domain"/>
    <property type="match status" value="1"/>
</dbReference>
<feature type="domain" description="Death" evidence="5">
    <location>
        <begin position="50"/>
        <end position="106"/>
    </location>
</feature>
<dbReference type="InterPro" id="IPR017281">
    <property type="entry name" value="Myelin_different_resp_MyD88"/>
</dbReference>
<dbReference type="GO" id="GO:0070976">
    <property type="term" value="F:TIR domain binding"/>
    <property type="evidence" value="ECO:0007669"/>
    <property type="project" value="InterPro"/>
</dbReference>
<dbReference type="Gene3D" id="1.10.533.10">
    <property type="entry name" value="Death Domain, Fas"/>
    <property type="match status" value="1"/>
</dbReference>
<protein>
    <submittedName>
        <fullName evidence="7">Uncharacterized protein</fullName>
    </submittedName>
</protein>
<evidence type="ECO:0000256" key="3">
    <source>
        <dbReference type="ARBA" id="ARBA00023198"/>
    </source>
</evidence>
<dbReference type="SUPFAM" id="SSF52200">
    <property type="entry name" value="Toll/Interleukin receptor TIR domain"/>
    <property type="match status" value="1"/>
</dbReference>
<gene>
    <name evidence="7" type="ORF">GEV33_005510</name>
</gene>
<feature type="compositionally biased region" description="Basic residues" evidence="4">
    <location>
        <begin position="386"/>
        <end position="413"/>
    </location>
</feature>
<feature type="compositionally biased region" description="Basic and acidic residues" evidence="4">
    <location>
        <begin position="371"/>
        <end position="385"/>
    </location>
</feature>
<organism evidence="7 8">
    <name type="scientific">Tenebrio molitor</name>
    <name type="common">Yellow mealworm beetle</name>
    <dbReference type="NCBI Taxonomy" id="7067"/>
    <lineage>
        <taxon>Eukaryota</taxon>
        <taxon>Metazoa</taxon>
        <taxon>Ecdysozoa</taxon>
        <taxon>Arthropoda</taxon>
        <taxon>Hexapoda</taxon>
        <taxon>Insecta</taxon>
        <taxon>Pterygota</taxon>
        <taxon>Neoptera</taxon>
        <taxon>Endopterygota</taxon>
        <taxon>Coleoptera</taxon>
        <taxon>Polyphaga</taxon>
        <taxon>Cucujiformia</taxon>
        <taxon>Tenebrionidae</taxon>
        <taxon>Tenebrio</taxon>
    </lineage>
</organism>
<evidence type="ECO:0000313" key="7">
    <source>
        <dbReference type="EMBL" id="KAH0817281.1"/>
    </source>
</evidence>
<dbReference type="GO" id="GO:0043123">
    <property type="term" value="P:positive regulation of canonical NF-kappaB signal transduction"/>
    <property type="evidence" value="ECO:0007669"/>
    <property type="project" value="InterPro"/>
</dbReference>
<evidence type="ECO:0000256" key="4">
    <source>
        <dbReference type="SAM" id="MobiDB-lite"/>
    </source>
</evidence>
<dbReference type="Pfam" id="PF13676">
    <property type="entry name" value="TIR_2"/>
    <property type="match status" value="1"/>
</dbReference>
<evidence type="ECO:0000313" key="8">
    <source>
        <dbReference type="Proteomes" id="UP000719412"/>
    </source>
</evidence>
<reference evidence="7" key="2">
    <citation type="submission" date="2021-08" db="EMBL/GenBank/DDBJ databases">
        <authorList>
            <person name="Eriksson T."/>
        </authorList>
    </citation>
    <scope>NUCLEOTIDE SEQUENCE</scope>
    <source>
        <strain evidence="7">Stoneville</strain>
        <tissue evidence="7">Whole head</tissue>
    </source>
</reference>
<feature type="compositionally biased region" description="Polar residues" evidence="4">
    <location>
        <begin position="493"/>
        <end position="503"/>
    </location>
</feature>
<keyword evidence="2" id="KW-0963">Cytoplasm</keyword>
<dbReference type="GO" id="GO:0008063">
    <property type="term" value="P:Toll signaling pathway"/>
    <property type="evidence" value="ECO:0007669"/>
    <property type="project" value="TreeGrafter"/>
</dbReference>
<dbReference type="PROSITE" id="PS50104">
    <property type="entry name" value="TIR"/>
    <property type="match status" value="1"/>
</dbReference>
<feature type="domain" description="TIR" evidence="6">
    <location>
        <begin position="147"/>
        <end position="276"/>
    </location>
</feature>
<dbReference type="InterPro" id="IPR000157">
    <property type="entry name" value="TIR_dom"/>
</dbReference>
<evidence type="ECO:0000256" key="1">
    <source>
        <dbReference type="ARBA" id="ARBA00004496"/>
    </source>
</evidence>
<reference evidence="7" key="1">
    <citation type="journal article" date="2020" name="J Insects Food Feed">
        <title>The yellow mealworm (Tenebrio molitor) genome: a resource for the emerging insects as food and feed industry.</title>
        <authorList>
            <person name="Eriksson T."/>
            <person name="Andere A."/>
            <person name="Kelstrup H."/>
            <person name="Emery V."/>
            <person name="Picard C."/>
        </authorList>
    </citation>
    <scope>NUCLEOTIDE SEQUENCE</scope>
    <source>
        <strain evidence="7">Stoneville</strain>
        <tissue evidence="7">Whole head</tissue>
    </source>
</reference>
<dbReference type="InterPro" id="IPR000488">
    <property type="entry name" value="Death_dom"/>
</dbReference>
<feature type="compositionally biased region" description="Polar residues" evidence="4">
    <location>
        <begin position="333"/>
        <end position="342"/>
    </location>
</feature>
<feature type="region of interest" description="Disordered" evidence="4">
    <location>
        <begin position="591"/>
        <end position="657"/>
    </location>
</feature>
<dbReference type="GO" id="GO:0034142">
    <property type="term" value="P:toll-like receptor 4 signaling pathway"/>
    <property type="evidence" value="ECO:0007669"/>
    <property type="project" value="TreeGrafter"/>
</dbReference>
<feature type="region of interest" description="Disordered" evidence="4">
    <location>
        <begin position="485"/>
        <end position="505"/>
    </location>
</feature>
<proteinExistence type="predicted"/>
<feature type="region of interest" description="Disordered" evidence="4">
    <location>
        <begin position="327"/>
        <end position="413"/>
    </location>
</feature>
<dbReference type="GO" id="GO:0045087">
    <property type="term" value="P:innate immune response"/>
    <property type="evidence" value="ECO:0007669"/>
    <property type="project" value="TreeGrafter"/>
</dbReference>
<dbReference type="EMBL" id="JABDTM020019880">
    <property type="protein sequence ID" value="KAH0817281.1"/>
    <property type="molecule type" value="Genomic_DNA"/>
</dbReference>
<feature type="compositionally biased region" description="Basic residues" evidence="4">
    <location>
        <begin position="353"/>
        <end position="370"/>
    </location>
</feature>
<dbReference type="PROSITE" id="PS50017">
    <property type="entry name" value="DEATH_DOMAIN"/>
    <property type="match status" value="1"/>
</dbReference>
<dbReference type="AlphaFoldDB" id="A0A8J6LLT4"/>
<sequence length="670" mass="75288">METSENRDVSIRVLRQKTRTLISELLNPQMYIRTEKGIHRYWLGLLGLCEIDPMYTASIEASPDPTGKILNLWCERDPQGSTIEKFVSFLDEMDRTDVIDDIADLIDEDVRIYRANPESIKPPSLEADQYVMTTDDVLRINEGRPLEMYDAFVLYDQDDIDFAIQLLETMEKDYEMKFCVKDRDLVGGGLEMDKMIKLITERCNRLIVILSDSFFKSSANSYYLSFAQAYGIESQRKIIPCLYKDCTLPANMKYLTVLDYRRNSIFNFWGRLKSSIQVASLEKSRVNRSKSDNGQVLRSALHETDNNSIRPLHQAVKFSNSVGDLNDLEESQAPLNPSTSADNIGPAPEIAKKEKKQSFLKKIRGRWKKDKRGEKRKGITKDMKRAAAHKLRGRATRNVRSPPRPRRTPPTHPRFIHAARADSCILQTAHALFLAYSRFLHQRTPLRTKRTRDGCSDSAGGMWNDGVKRRWSFRFRKNRIVTDERTNERTNVKSESNSRTNGRTNERLSNDEQIKIRIIECAKKNDAAINNSLGDDSAPEVVASSLGDGSDENYHVLHNNTGGRMIGSPLRSEVGQCAVTEARVLPLAGVNGRTTRPLPARRPPPDFAVQSPRSLSACTQDGARSHGAIDGPRGPAASSPSGCGSGRPAPSADHPEFCKCHGLQVDGSGN</sequence>
<dbReference type="PANTHER" id="PTHR15079:SF3">
    <property type="entry name" value="MYELOID DIFFERENTIATION PRIMARY RESPONSE PROTEIN MYD88"/>
    <property type="match status" value="1"/>
</dbReference>
<accession>A0A8J6LLT4</accession>
<dbReference type="GO" id="GO:0035325">
    <property type="term" value="F:Toll-like receptor binding"/>
    <property type="evidence" value="ECO:0007669"/>
    <property type="project" value="TreeGrafter"/>
</dbReference>
<keyword evidence="8" id="KW-1185">Reference proteome</keyword>
<dbReference type="PANTHER" id="PTHR15079">
    <property type="entry name" value="MYD88"/>
    <property type="match status" value="1"/>
</dbReference>
<keyword evidence="3" id="KW-0395">Inflammatory response</keyword>
<dbReference type="InterPro" id="IPR011029">
    <property type="entry name" value="DEATH-like_dom_sf"/>
</dbReference>
<evidence type="ECO:0000259" key="6">
    <source>
        <dbReference type="PROSITE" id="PS50104"/>
    </source>
</evidence>